<evidence type="ECO:0000313" key="2">
    <source>
        <dbReference type="EMBL" id="MCW4138751.1"/>
    </source>
</evidence>
<dbReference type="Proteomes" id="UP001209074">
    <property type="component" value="Unassembled WGS sequence"/>
</dbReference>
<evidence type="ECO:0000313" key="4">
    <source>
        <dbReference type="Proteomes" id="UP000286211"/>
    </source>
</evidence>
<protein>
    <submittedName>
        <fullName evidence="3">Uncharacterized protein</fullName>
    </submittedName>
</protein>
<organism evidence="3 4">
    <name type="scientific">Segatella copri</name>
    <dbReference type="NCBI Taxonomy" id="165179"/>
    <lineage>
        <taxon>Bacteria</taxon>
        <taxon>Pseudomonadati</taxon>
        <taxon>Bacteroidota</taxon>
        <taxon>Bacteroidia</taxon>
        <taxon>Bacteroidales</taxon>
        <taxon>Prevotellaceae</taxon>
        <taxon>Segatella</taxon>
    </lineage>
</organism>
<dbReference type="Proteomes" id="UP001208620">
    <property type="component" value="Unassembled WGS sequence"/>
</dbReference>
<evidence type="ECO:0000313" key="1">
    <source>
        <dbReference type="EMBL" id="MCW4094107.1"/>
    </source>
</evidence>
<evidence type="ECO:0000313" key="3">
    <source>
        <dbReference type="EMBL" id="RHK11371.1"/>
    </source>
</evidence>
<dbReference type="RefSeq" id="WP_119236068.1">
    <property type="nucleotide sequence ID" value="NZ_CP156891.1"/>
</dbReference>
<dbReference type="EMBL" id="QRNB01000017">
    <property type="protein sequence ID" value="RHK11371.1"/>
    <property type="molecule type" value="Genomic_DNA"/>
</dbReference>
<sequence length="145" mass="16931">MVEEAKEIENSESPAVRLVRLSYIERIGSLLSIMIGEDISPRKSIVKEFHVSYDTIRKFLNFDSKIKFDTIAKFCHIIGHYLHVEYEAVDNYKSKKHITDRDERLALIKNLKRQYEEIFGAGAEVVKDLNKKKIDLRKFVTQGIK</sequence>
<proteinExistence type="predicted"/>
<reference evidence="1" key="2">
    <citation type="submission" date="2022-11" db="EMBL/GenBank/DDBJ databases">
        <title>Genomic repertoires linked with pathogenic potency of arthritogenic Prevotella copri isolated from the gut of rheumatoid arthritis patients.</title>
        <authorList>
            <person name="Nii T."/>
            <person name="Maeda Y."/>
            <person name="Motooka D."/>
            <person name="Naito M."/>
            <person name="Matsumoto Y."/>
            <person name="Ogawa T."/>
            <person name="Oguro-Igashira E."/>
            <person name="Kishikawa T."/>
            <person name="Yamashita M."/>
            <person name="Koizumi S."/>
            <person name="Kurakawa T."/>
            <person name="Okumura R."/>
            <person name="Kayama H."/>
            <person name="Murakami M."/>
            <person name="Sakaguchi T."/>
            <person name="Das B."/>
            <person name="Nakamura S."/>
            <person name="Okada Y."/>
            <person name="Kumanogoh A."/>
            <person name="Takeda K."/>
        </authorList>
    </citation>
    <scope>NUCLEOTIDE SEQUENCE</scope>
    <source>
        <strain evidence="2">H105_2-2</strain>
        <strain evidence="1">N016-13</strain>
    </source>
</reference>
<accession>A0A415F5Z1</accession>
<dbReference type="Proteomes" id="UP000286211">
    <property type="component" value="Unassembled WGS sequence"/>
</dbReference>
<dbReference type="EMBL" id="JAPDVD010000001">
    <property type="protein sequence ID" value="MCW4138751.1"/>
    <property type="molecule type" value="Genomic_DNA"/>
</dbReference>
<comment type="caution">
    <text evidence="3">The sequence shown here is derived from an EMBL/GenBank/DDBJ whole genome shotgun (WGS) entry which is preliminary data.</text>
</comment>
<name>A0A415F5Z1_9BACT</name>
<reference evidence="3 4" key="1">
    <citation type="submission" date="2018-08" db="EMBL/GenBank/DDBJ databases">
        <title>A genome reference for cultivated species of the human gut microbiota.</title>
        <authorList>
            <person name="Zou Y."/>
            <person name="Xue W."/>
            <person name="Luo G."/>
        </authorList>
    </citation>
    <scope>NUCLEOTIDE SEQUENCE [LARGE SCALE GENOMIC DNA]</scope>
    <source>
        <strain evidence="3 4">AF46-2NS</strain>
    </source>
</reference>
<dbReference type="EMBL" id="JAPDUS010000021">
    <property type="protein sequence ID" value="MCW4094107.1"/>
    <property type="molecule type" value="Genomic_DNA"/>
</dbReference>
<dbReference type="AlphaFoldDB" id="A0A415F5Z1"/>
<gene>
    <name evidence="3" type="ORF">DW079_04650</name>
    <name evidence="2" type="ORF">ONT01_13455</name>
    <name evidence="1" type="ORF">ONT05_11195</name>
</gene>